<organism evidence="7 9">
    <name type="scientific">Photobacterium damsela subsp. piscicida</name>
    <name type="common">Pasteurella piscicida</name>
    <dbReference type="NCBI Taxonomy" id="38294"/>
    <lineage>
        <taxon>Bacteria</taxon>
        <taxon>Pseudomonadati</taxon>
        <taxon>Pseudomonadota</taxon>
        <taxon>Gammaproteobacteria</taxon>
        <taxon>Vibrionales</taxon>
        <taxon>Vibrionaceae</taxon>
        <taxon>Photobacterium</taxon>
    </lineage>
</organism>
<dbReference type="CDD" id="cd00555">
    <property type="entry name" value="Maf"/>
    <property type="match status" value="1"/>
</dbReference>
<comment type="similarity">
    <text evidence="6">Belongs to the Maf family. YhdE subfamily.</text>
</comment>
<reference evidence="9" key="2">
    <citation type="submission" date="2017-05" db="EMBL/GenBank/DDBJ databases">
        <title>Whole genome sequence of fish pathogenic bacteria, Photobacterium damselae subsp. piscicida, strain 91-197, isolated from hybrid striped bass (Morone sp.) in USA.</title>
        <authorList>
            <person name="Teru Y."/>
            <person name="Hikima J."/>
            <person name="Kono T."/>
            <person name="Sakai M."/>
            <person name="Takano T."/>
            <person name="Hawke J.P."/>
            <person name="Takeyama H."/>
            <person name="Aoki T."/>
        </authorList>
    </citation>
    <scope>NUCLEOTIDE SEQUENCE [LARGE SCALE GENOMIC DNA]</scope>
    <source>
        <strain evidence="9">91-197</strain>
    </source>
</reference>
<feature type="site" description="Important for substrate specificity" evidence="6">
    <location>
        <position position="74"/>
    </location>
</feature>
<sequence length="193" mass="21484">MSSTIQVYLASGSPRRQELLTQLGYQFERAVVDVEECHQAGETPEQYVQRLAKDKALAGVAVTDGHTPVIGSDTIVVVDDTILEKPIDFNDAKRMLELLSGRKHQVMTAVTVATQDRQQTRLVITDVWFKTLSDNEIKNYWQSGEPQDKAGSYGIQGIGGKFIERIDGSYYAVMGLPLVETDIMVQEFLSLSK</sequence>
<protein>
    <recommendedName>
        <fullName evidence="6">dTTP/UTP pyrophosphatase</fullName>
        <shortName evidence="6">dTTPase/UTPase</shortName>
        <ecNumber evidence="6">3.6.1.9</ecNumber>
    </recommendedName>
    <alternativeName>
        <fullName evidence="6">Nucleoside triphosphate pyrophosphatase</fullName>
    </alternativeName>
    <alternativeName>
        <fullName evidence="6">Nucleotide pyrophosphatase</fullName>
        <shortName evidence="6">Nucleotide PPase</shortName>
    </alternativeName>
</protein>
<dbReference type="Pfam" id="PF02545">
    <property type="entry name" value="Maf"/>
    <property type="match status" value="1"/>
</dbReference>
<comment type="subcellular location">
    <subcellularLocation>
        <location evidence="2 6">Cytoplasm</location>
    </subcellularLocation>
</comment>
<accession>A0A1Q9H2G1</accession>
<keyword evidence="3 6" id="KW-0963">Cytoplasm</keyword>
<dbReference type="Proteomes" id="UP000516656">
    <property type="component" value="Chromosome 1"/>
</dbReference>
<gene>
    <name evidence="8" type="primary">maf</name>
    <name evidence="8" type="ORF">IC627_01695</name>
    <name evidence="7" type="ORF">PDPUS_1_02908</name>
</gene>
<dbReference type="GO" id="GO:0009117">
    <property type="term" value="P:nucleotide metabolic process"/>
    <property type="evidence" value="ECO:0007669"/>
    <property type="project" value="UniProtKB-KW"/>
</dbReference>
<feature type="site" description="Important for substrate specificity" evidence="6">
    <location>
        <position position="15"/>
    </location>
</feature>
<reference evidence="7" key="1">
    <citation type="journal article" date="2017" name="Genome Announc.">
        <title>Whole-Genome Sequence of Photobacterium damselae subsp. piscicida Strain 91-197, Isolated from Hybrid Striped Bass (Morone sp.) in the United States.</title>
        <authorList>
            <person name="Teru Y."/>
            <person name="Hikima J."/>
            <person name="Kono T."/>
            <person name="Sakai M."/>
            <person name="Takano T."/>
            <person name="Hawke J.P."/>
            <person name="Takeyama H."/>
            <person name="Aoki T."/>
        </authorList>
    </citation>
    <scope>NUCLEOTIDE SEQUENCE</scope>
    <source>
        <strain evidence="7">91-197</strain>
    </source>
</reference>
<comment type="cofactor">
    <cofactor evidence="1 6">
        <name>a divalent metal cation</name>
        <dbReference type="ChEBI" id="CHEBI:60240"/>
    </cofactor>
</comment>
<reference evidence="8 10" key="3">
    <citation type="submission" date="2020-09" db="EMBL/GenBank/DDBJ databases">
        <title>Complete, closed and curated genome sequences of Photobacterium damselae subsp. piscicida isolates from Australia indicate localised evolution and additional plasmid-borne pathogenicity mechanisms.</title>
        <authorList>
            <person name="Baseggio L."/>
            <person name="Silayeva O."/>
            <person name="Buller N."/>
            <person name="Landos M."/>
            <person name="Engelstaedter J."/>
            <person name="Barnes A.C."/>
        </authorList>
    </citation>
    <scope>NUCLEOTIDE SEQUENCE [LARGE SCALE GENOMIC DNA]</scope>
    <source>
        <strain evidence="8 10">AS-16-0540-1</strain>
    </source>
</reference>
<dbReference type="GO" id="GO:0005737">
    <property type="term" value="C:cytoplasm"/>
    <property type="evidence" value="ECO:0007669"/>
    <property type="project" value="UniProtKB-SubCell"/>
</dbReference>
<dbReference type="NCBIfam" id="TIGR00172">
    <property type="entry name" value="maf"/>
    <property type="match status" value="1"/>
</dbReference>
<name>A0A1Q9H2G1_PHODP</name>
<feature type="active site" description="Proton acceptor" evidence="6">
    <location>
        <position position="73"/>
    </location>
</feature>
<evidence type="ECO:0000256" key="4">
    <source>
        <dbReference type="ARBA" id="ARBA00022801"/>
    </source>
</evidence>
<dbReference type="PIRSF" id="PIRSF006305">
    <property type="entry name" value="Maf"/>
    <property type="match status" value="1"/>
</dbReference>
<evidence type="ECO:0000256" key="5">
    <source>
        <dbReference type="ARBA" id="ARBA00023080"/>
    </source>
</evidence>
<comment type="catalytic activity">
    <reaction evidence="6">
        <text>dTTP + H2O = dTMP + diphosphate + H(+)</text>
        <dbReference type="Rhea" id="RHEA:28534"/>
        <dbReference type="ChEBI" id="CHEBI:15377"/>
        <dbReference type="ChEBI" id="CHEBI:15378"/>
        <dbReference type="ChEBI" id="CHEBI:33019"/>
        <dbReference type="ChEBI" id="CHEBI:37568"/>
        <dbReference type="ChEBI" id="CHEBI:63528"/>
        <dbReference type="EC" id="3.6.1.9"/>
    </reaction>
</comment>
<evidence type="ECO:0000256" key="6">
    <source>
        <dbReference type="HAMAP-Rule" id="MF_00528"/>
    </source>
</evidence>
<dbReference type="PANTHER" id="PTHR43213:SF5">
    <property type="entry name" value="BIFUNCTIONAL DTTP_UTP PYROPHOSPHATASE_METHYLTRANSFERASE PROTEIN-RELATED"/>
    <property type="match status" value="1"/>
</dbReference>
<evidence type="ECO:0000256" key="1">
    <source>
        <dbReference type="ARBA" id="ARBA00001968"/>
    </source>
</evidence>
<dbReference type="HAMAP" id="MF_00528">
    <property type="entry name" value="Maf"/>
    <property type="match status" value="1"/>
</dbReference>
<dbReference type="InterPro" id="IPR003697">
    <property type="entry name" value="Maf-like"/>
</dbReference>
<dbReference type="Proteomes" id="UP000218676">
    <property type="component" value="Chromosome 1"/>
</dbReference>
<comment type="caution">
    <text evidence="6">Lacks conserved residue(s) required for the propagation of feature annotation.</text>
</comment>
<evidence type="ECO:0000256" key="2">
    <source>
        <dbReference type="ARBA" id="ARBA00004496"/>
    </source>
</evidence>
<dbReference type="GO" id="GO:0047429">
    <property type="term" value="F:nucleoside triphosphate diphosphatase activity"/>
    <property type="evidence" value="ECO:0007669"/>
    <property type="project" value="UniProtKB-EC"/>
</dbReference>
<dbReference type="RefSeq" id="WP_044174250.1">
    <property type="nucleotide sequence ID" value="NZ_AP018045.1"/>
</dbReference>
<dbReference type="EC" id="3.6.1.9" evidence="6"/>
<evidence type="ECO:0000313" key="10">
    <source>
        <dbReference type="Proteomes" id="UP000516656"/>
    </source>
</evidence>
<evidence type="ECO:0000256" key="3">
    <source>
        <dbReference type="ARBA" id="ARBA00022490"/>
    </source>
</evidence>
<dbReference type="PANTHER" id="PTHR43213">
    <property type="entry name" value="BIFUNCTIONAL DTTP/UTP PYROPHOSPHATASE/METHYLTRANSFERASE PROTEIN-RELATED"/>
    <property type="match status" value="1"/>
</dbReference>
<keyword evidence="4 6" id="KW-0378">Hydrolase</keyword>
<feature type="site" description="Important for substrate specificity" evidence="6">
    <location>
        <position position="156"/>
    </location>
</feature>
<comment type="catalytic activity">
    <reaction evidence="6">
        <text>UTP + H2O = UMP + diphosphate + H(+)</text>
        <dbReference type="Rhea" id="RHEA:29395"/>
        <dbReference type="ChEBI" id="CHEBI:15377"/>
        <dbReference type="ChEBI" id="CHEBI:15378"/>
        <dbReference type="ChEBI" id="CHEBI:33019"/>
        <dbReference type="ChEBI" id="CHEBI:46398"/>
        <dbReference type="ChEBI" id="CHEBI:57865"/>
        <dbReference type="EC" id="3.6.1.9"/>
    </reaction>
</comment>
<dbReference type="EMBL" id="AP018045">
    <property type="protein sequence ID" value="BAX54282.1"/>
    <property type="molecule type" value="Genomic_DNA"/>
</dbReference>
<dbReference type="EMBL" id="CP061854">
    <property type="protein sequence ID" value="QOD56818.1"/>
    <property type="molecule type" value="Genomic_DNA"/>
</dbReference>
<proteinExistence type="inferred from homology"/>
<evidence type="ECO:0000313" key="9">
    <source>
        <dbReference type="Proteomes" id="UP000218676"/>
    </source>
</evidence>
<evidence type="ECO:0000313" key="8">
    <source>
        <dbReference type="EMBL" id="QOD56818.1"/>
    </source>
</evidence>
<dbReference type="InterPro" id="IPR029001">
    <property type="entry name" value="ITPase-like_fam"/>
</dbReference>
<dbReference type="Gene3D" id="3.90.950.10">
    <property type="match status" value="1"/>
</dbReference>
<dbReference type="FunFam" id="3.90.950.10:FF:000004">
    <property type="entry name" value="dTTP/UTP pyrophosphatase"/>
    <property type="match status" value="1"/>
</dbReference>
<evidence type="ECO:0000313" key="7">
    <source>
        <dbReference type="EMBL" id="BAX54282.1"/>
    </source>
</evidence>
<dbReference type="AlphaFoldDB" id="A0A1Q9H2G1"/>
<keyword evidence="5 6" id="KW-0546">Nucleotide metabolism</keyword>
<dbReference type="SUPFAM" id="SSF52972">
    <property type="entry name" value="ITPase-like"/>
    <property type="match status" value="1"/>
</dbReference>
<comment type="function">
    <text evidence="6">Nucleoside triphosphate pyrophosphatase that hydrolyzes dTTP and UTP. May have a dual role in cell division arrest and in preventing the incorporation of modified nucleotides into cellular nucleic acids.</text>
</comment>